<dbReference type="Gramene" id="AET2Gv20923800.45">
    <property type="protein sequence ID" value="AET2Gv20923800.45"/>
    <property type="gene ID" value="AET2Gv20923800"/>
</dbReference>
<accession>A0A453CQK9</accession>
<reference evidence="1" key="4">
    <citation type="submission" date="2019-03" db="UniProtKB">
        <authorList>
            <consortium name="EnsemblPlants"/>
        </authorList>
    </citation>
    <scope>IDENTIFICATION</scope>
</reference>
<reference evidence="1" key="3">
    <citation type="journal article" date="2017" name="Nature">
        <title>Genome sequence of the progenitor of the wheat D genome Aegilops tauschii.</title>
        <authorList>
            <person name="Luo M.C."/>
            <person name="Gu Y.Q."/>
            <person name="Puiu D."/>
            <person name="Wang H."/>
            <person name="Twardziok S.O."/>
            <person name="Deal K.R."/>
            <person name="Huo N."/>
            <person name="Zhu T."/>
            <person name="Wang L."/>
            <person name="Wang Y."/>
            <person name="McGuire P.E."/>
            <person name="Liu S."/>
            <person name="Long H."/>
            <person name="Ramasamy R.K."/>
            <person name="Rodriguez J.C."/>
            <person name="Van S.L."/>
            <person name="Yuan L."/>
            <person name="Wang Z."/>
            <person name="Xia Z."/>
            <person name="Xiao L."/>
            <person name="Anderson O.D."/>
            <person name="Ouyang S."/>
            <person name="Liang Y."/>
            <person name="Zimin A.V."/>
            <person name="Pertea G."/>
            <person name="Qi P."/>
            <person name="Bennetzen J.L."/>
            <person name="Dai X."/>
            <person name="Dawson M.W."/>
            <person name="Muller H.G."/>
            <person name="Kugler K."/>
            <person name="Rivarola-Duarte L."/>
            <person name="Spannagl M."/>
            <person name="Mayer K.F.X."/>
            <person name="Lu F.H."/>
            <person name="Bevan M.W."/>
            <person name="Leroy P."/>
            <person name="Li P."/>
            <person name="You F.M."/>
            <person name="Sun Q."/>
            <person name="Liu Z."/>
            <person name="Lyons E."/>
            <person name="Wicker T."/>
            <person name="Salzberg S.L."/>
            <person name="Devos K.M."/>
            <person name="Dvorak J."/>
        </authorList>
    </citation>
    <scope>NUCLEOTIDE SEQUENCE [LARGE SCALE GENOMIC DNA]</scope>
    <source>
        <strain evidence="1">cv. AL8/78</strain>
    </source>
</reference>
<proteinExistence type="predicted"/>
<protein>
    <recommendedName>
        <fullName evidence="3">LRR receptor-like serine/threonine-protein kinase</fullName>
    </recommendedName>
</protein>
<dbReference type="GO" id="GO:0005886">
    <property type="term" value="C:plasma membrane"/>
    <property type="evidence" value="ECO:0007669"/>
    <property type="project" value="TreeGrafter"/>
</dbReference>
<dbReference type="Pfam" id="PF13855">
    <property type="entry name" value="LRR_8"/>
    <property type="match status" value="1"/>
</dbReference>
<dbReference type="Gene3D" id="3.80.10.10">
    <property type="entry name" value="Ribonuclease Inhibitor"/>
    <property type="match status" value="1"/>
</dbReference>
<keyword evidence="2" id="KW-1185">Reference proteome</keyword>
<dbReference type="AlphaFoldDB" id="A0A453CQK9"/>
<dbReference type="Pfam" id="PF00560">
    <property type="entry name" value="LRR_1"/>
    <property type="match status" value="1"/>
</dbReference>
<dbReference type="InterPro" id="IPR001611">
    <property type="entry name" value="Leu-rich_rpt"/>
</dbReference>
<dbReference type="Proteomes" id="UP000015105">
    <property type="component" value="Chromosome 2D"/>
</dbReference>
<evidence type="ECO:0008006" key="3">
    <source>
        <dbReference type="Google" id="ProtNLM"/>
    </source>
</evidence>
<dbReference type="InterPro" id="IPR032675">
    <property type="entry name" value="LRR_dom_sf"/>
</dbReference>
<sequence length="161" mass="17568">MTSPVLYQRRCPSLRTCQPWWASDNSFTGQIPDFLGSLTNMTQLRLQGNSFQGPIPRSLSNLIKLTSLRIGDIVNGSSSMAFVGNMTSLGELVLRNSKISDTLASVDFSKFVNLTLLDLSFNNITGQMPQSIFDLPMLSYLFLGNNSLSGSLPATKSPLLA</sequence>
<name>A0A453CQK9_AEGTS</name>
<reference evidence="2" key="2">
    <citation type="journal article" date="2017" name="Nat. Plants">
        <title>The Aegilops tauschii genome reveals multiple impacts of transposons.</title>
        <authorList>
            <person name="Zhao G."/>
            <person name="Zou C."/>
            <person name="Li K."/>
            <person name="Wang K."/>
            <person name="Li T."/>
            <person name="Gao L."/>
            <person name="Zhang X."/>
            <person name="Wang H."/>
            <person name="Yang Z."/>
            <person name="Liu X."/>
            <person name="Jiang W."/>
            <person name="Mao L."/>
            <person name="Kong X."/>
            <person name="Jiao Y."/>
            <person name="Jia J."/>
        </authorList>
    </citation>
    <scope>NUCLEOTIDE SEQUENCE [LARGE SCALE GENOMIC DNA]</scope>
    <source>
        <strain evidence="2">cv. AL8/78</strain>
    </source>
</reference>
<evidence type="ECO:0000313" key="1">
    <source>
        <dbReference type="EnsemblPlants" id="AET2Gv20923800.45"/>
    </source>
</evidence>
<reference evidence="2" key="1">
    <citation type="journal article" date="2014" name="Science">
        <title>Ancient hybridizations among the ancestral genomes of bread wheat.</title>
        <authorList>
            <consortium name="International Wheat Genome Sequencing Consortium,"/>
            <person name="Marcussen T."/>
            <person name="Sandve S.R."/>
            <person name="Heier L."/>
            <person name="Spannagl M."/>
            <person name="Pfeifer M."/>
            <person name="Jakobsen K.S."/>
            <person name="Wulff B.B."/>
            <person name="Steuernagel B."/>
            <person name="Mayer K.F."/>
            <person name="Olsen O.A."/>
        </authorList>
    </citation>
    <scope>NUCLEOTIDE SEQUENCE [LARGE SCALE GENOMIC DNA]</scope>
    <source>
        <strain evidence="2">cv. AL8/78</strain>
    </source>
</reference>
<evidence type="ECO:0000313" key="2">
    <source>
        <dbReference type="Proteomes" id="UP000015105"/>
    </source>
</evidence>
<dbReference type="SUPFAM" id="SSF52058">
    <property type="entry name" value="L domain-like"/>
    <property type="match status" value="1"/>
</dbReference>
<dbReference type="PANTHER" id="PTHR48006:SF65">
    <property type="entry name" value="PROTEIN KINASE DOMAIN-CONTAINING PROTEIN"/>
    <property type="match status" value="1"/>
</dbReference>
<dbReference type="EnsemblPlants" id="AET2Gv20923800.45">
    <property type="protein sequence ID" value="AET2Gv20923800.45"/>
    <property type="gene ID" value="AET2Gv20923800"/>
</dbReference>
<dbReference type="PANTHER" id="PTHR48006">
    <property type="entry name" value="LEUCINE-RICH REPEAT-CONTAINING PROTEIN DDB_G0281931-RELATED"/>
    <property type="match status" value="1"/>
</dbReference>
<dbReference type="InterPro" id="IPR051824">
    <property type="entry name" value="LRR_Rcpt-Like_S/T_Kinase"/>
</dbReference>
<organism evidence="1 2">
    <name type="scientific">Aegilops tauschii subsp. strangulata</name>
    <name type="common">Goatgrass</name>
    <dbReference type="NCBI Taxonomy" id="200361"/>
    <lineage>
        <taxon>Eukaryota</taxon>
        <taxon>Viridiplantae</taxon>
        <taxon>Streptophyta</taxon>
        <taxon>Embryophyta</taxon>
        <taxon>Tracheophyta</taxon>
        <taxon>Spermatophyta</taxon>
        <taxon>Magnoliopsida</taxon>
        <taxon>Liliopsida</taxon>
        <taxon>Poales</taxon>
        <taxon>Poaceae</taxon>
        <taxon>BOP clade</taxon>
        <taxon>Pooideae</taxon>
        <taxon>Triticodae</taxon>
        <taxon>Triticeae</taxon>
        <taxon>Triticinae</taxon>
        <taxon>Aegilops</taxon>
    </lineage>
</organism>
<reference evidence="1" key="5">
    <citation type="journal article" date="2021" name="G3 (Bethesda)">
        <title>Aegilops tauschii genome assembly Aet v5.0 features greater sequence contiguity and improved annotation.</title>
        <authorList>
            <person name="Wang L."/>
            <person name="Zhu T."/>
            <person name="Rodriguez J.C."/>
            <person name="Deal K.R."/>
            <person name="Dubcovsky J."/>
            <person name="McGuire P.E."/>
            <person name="Lux T."/>
            <person name="Spannagl M."/>
            <person name="Mayer K.F.X."/>
            <person name="Baldrich P."/>
            <person name="Meyers B.C."/>
            <person name="Huo N."/>
            <person name="Gu Y.Q."/>
            <person name="Zhou H."/>
            <person name="Devos K.M."/>
            <person name="Bennetzen J.L."/>
            <person name="Unver T."/>
            <person name="Budak H."/>
            <person name="Gulick P.J."/>
            <person name="Galiba G."/>
            <person name="Kalapos B."/>
            <person name="Nelson D.R."/>
            <person name="Li P."/>
            <person name="You F.M."/>
            <person name="Luo M.C."/>
            <person name="Dvorak J."/>
        </authorList>
    </citation>
    <scope>NUCLEOTIDE SEQUENCE [LARGE SCALE GENOMIC DNA]</scope>
    <source>
        <strain evidence="1">cv. AL8/78</strain>
    </source>
</reference>